<sequence>MTRICIVQRPPHLLDLNAGVSSASRYIAEAAALGADLVVFPETWLGGYPAWVFGLAGWDDSEARHWFTKLVNASATVPGPHIQVLCDAAASNAVTVVMGFNERARPTAATLYNSMITIGPDGQIFGVHRKLLPTHTERLVWTPGDAHGLRAHDTPAGQVGGLICWEHWHPVARQALHADDEQVHIALWPDMPEPHLLASRCYAFEGRCFVVAAATYLPVDSVPLQLHQAYARGVGADVRDEIFFPGGSGVIGPDGEWRVGPVYGPDLVVADVNLAETVAFKHDLDVTGHYDRPGILEWSVDRTRIR</sequence>
<feature type="active site" description="Proton acceptor" evidence="1">
    <location>
        <position position="42"/>
    </location>
</feature>
<keyword evidence="3" id="KW-0378">Hydrolase</keyword>
<reference evidence="4" key="1">
    <citation type="journal article" date="2019" name="Int. J. Syst. Evol. Microbiol.">
        <title>The Global Catalogue of Microorganisms (GCM) 10K type strain sequencing project: providing services to taxonomists for standard genome sequencing and annotation.</title>
        <authorList>
            <consortium name="The Broad Institute Genomics Platform"/>
            <consortium name="The Broad Institute Genome Sequencing Center for Infectious Disease"/>
            <person name="Wu L."/>
            <person name="Ma J."/>
        </authorList>
    </citation>
    <scope>NUCLEOTIDE SEQUENCE [LARGE SCALE GENOMIC DNA]</scope>
    <source>
        <strain evidence="4">CGMCC 1.15399</strain>
    </source>
</reference>
<protein>
    <submittedName>
        <fullName evidence="3">Carbon-nitrogen hydrolase family protein</fullName>
    </submittedName>
</protein>
<gene>
    <name evidence="3" type="ORF">ACFSJ0_12045</name>
</gene>
<keyword evidence="4" id="KW-1185">Reference proteome</keyword>
<dbReference type="InterPro" id="IPR044149">
    <property type="entry name" value="Nitrilases_CHs"/>
</dbReference>
<organism evidence="3 4">
    <name type="scientific">Nonomuraea guangzhouensis</name>
    <dbReference type="NCBI Taxonomy" id="1291555"/>
    <lineage>
        <taxon>Bacteria</taxon>
        <taxon>Bacillati</taxon>
        <taxon>Actinomycetota</taxon>
        <taxon>Actinomycetes</taxon>
        <taxon>Streptosporangiales</taxon>
        <taxon>Streptosporangiaceae</taxon>
        <taxon>Nonomuraea</taxon>
    </lineage>
</organism>
<dbReference type="PANTHER" id="PTHR46044">
    <property type="entry name" value="NITRILASE"/>
    <property type="match status" value="1"/>
</dbReference>
<comment type="caution">
    <text evidence="3">The sequence shown here is derived from an EMBL/GenBank/DDBJ whole genome shotgun (WGS) entry which is preliminary data.</text>
</comment>
<dbReference type="RefSeq" id="WP_219530884.1">
    <property type="nucleotide sequence ID" value="NZ_JAHKRM010000010.1"/>
</dbReference>
<dbReference type="InterPro" id="IPR000132">
    <property type="entry name" value="Nitrilase/CN_hydratase_CS"/>
</dbReference>
<accession>A0ABW4G4Y0</accession>
<dbReference type="PROSITE" id="PS50263">
    <property type="entry name" value="CN_HYDROLASE"/>
    <property type="match status" value="1"/>
</dbReference>
<dbReference type="EMBL" id="JBHUCM010000012">
    <property type="protein sequence ID" value="MFD1537773.1"/>
    <property type="molecule type" value="Genomic_DNA"/>
</dbReference>
<dbReference type="PANTHER" id="PTHR46044:SF1">
    <property type="entry name" value="CN HYDROLASE DOMAIN-CONTAINING PROTEIN"/>
    <property type="match status" value="1"/>
</dbReference>
<evidence type="ECO:0000313" key="3">
    <source>
        <dbReference type="EMBL" id="MFD1537773.1"/>
    </source>
</evidence>
<name>A0ABW4G4Y0_9ACTN</name>
<evidence type="ECO:0000259" key="2">
    <source>
        <dbReference type="PROSITE" id="PS50263"/>
    </source>
</evidence>
<dbReference type="PROSITE" id="PS00920">
    <property type="entry name" value="NITRIL_CHT_1"/>
    <property type="match status" value="1"/>
</dbReference>
<feature type="domain" description="CN hydrolase" evidence="2">
    <location>
        <begin position="2"/>
        <end position="274"/>
    </location>
</feature>
<dbReference type="Pfam" id="PF00795">
    <property type="entry name" value="CN_hydrolase"/>
    <property type="match status" value="1"/>
</dbReference>
<proteinExistence type="predicted"/>
<dbReference type="PROSITE" id="PS00921">
    <property type="entry name" value="NITRIL_CHT_2"/>
    <property type="match status" value="1"/>
</dbReference>
<evidence type="ECO:0000313" key="4">
    <source>
        <dbReference type="Proteomes" id="UP001597097"/>
    </source>
</evidence>
<evidence type="ECO:0000256" key="1">
    <source>
        <dbReference type="PROSITE-ProRule" id="PRU10139"/>
    </source>
</evidence>
<dbReference type="GO" id="GO:0016787">
    <property type="term" value="F:hydrolase activity"/>
    <property type="evidence" value="ECO:0007669"/>
    <property type="project" value="UniProtKB-KW"/>
</dbReference>
<dbReference type="InterPro" id="IPR003010">
    <property type="entry name" value="C-N_Hydrolase"/>
</dbReference>
<dbReference type="Proteomes" id="UP001597097">
    <property type="component" value="Unassembled WGS sequence"/>
</dbReference>
<dbReference type="CDD" id="cd07564">
    <property type="entry name" value="nitrilases_CHs"/>
    <property type="match status" value="1"/>
</dbReference>